<evidence type="ECO:0000313" key="1">
    <source>
        <dbReference type="EMBL" id="QIZ77415.1"/>
    </source>
</evidence>
<dbReference type="AlphaFoldDB" id="A0A6H1UE98"/>
<dbReference type="Proteomes" id="UP000501602">
    <property type="component" value="Chromosome"/>
</dbReference>
<proteinExistence type="predicted"/>
<name>A0A6H1UE98_9GAMM</name>
<dbReference type="PANTHER" id="PTHR30217:SF11">
    <property type="entry name" value="UBIQUINONE BIOSYNTHESIS PROTEIN UBIV"/>
    <property type="match status" value="1"/>
</dbReference>
<keyword evidence="2" id="KW-1185">Reference proteome</keyword>
<dbReference type="PANTHER" id="PTHR30217">
    <property type="entry name" value="PEPTIDASE U32 FAMILY"/>
    <property type="match status" value="1"/>
</dbReference>
<reference evidence="1 2" key="1">
    <citation type="submission" date="2020-04" db="EMBL/GenBank/DDBJ databases">
        <title>Ferrimonas sp. S7 isolated from sea water.</title>
        <authorList>
            <person name="Bae S.S."/>
            <person name="Baek K."/>
        </authorList>
    </citation>
    <scope>NUCLEOTIDE SEQUENCE [LARGE SCALE GENOMIC DNA]</scope>
    <source>
        <strain evidence="1 2">S7</strain>
    </source>
</reference>
<protein>
    <submittedName>
        <fullName evidence="1">Uncharacterized protein</fullName>
    </submittedName>
</protein>
<gene>
    <name evidence="1" type="ORF">HER31_11295</name>
</gene>
<dbReference type="RefSeq" id="WP_168660675.1">
    <property type="nucleotide sequence ID" value="NZ_CP051180.1"/>
</dbReference>
<dbReference type="InterPro" id="IPR051454">
    <property type="entry name" value="RNA/ubiquinone_mod_enzymes"/>
</dbReference>
<dbReference type="InterPro" id="IPR001539">
    <property type="entry name" value="Peptidase_U32"/>
</dbReference>
<dbReference type="Pfam" id="PF01136">
    <property type="entry name" value="Peptidase_U32"/>
    <property type="match status" value="1"/>
</dbReference>
<sequence>MKLSITANCWPMSRQQQQQQIDKITTLPVERVYMGETVCSQRDRLSPRQLAEICQYFAKQGKQVVLSSLNLAASKRDLELLQQLVSLPDVIIEANDMAAVSLAHKHGLPFIAGSGLNIYNGASLNWLLSLGMVGYQPPLEMPAATLQALMDQADQLGIRDQFELELLGWGYPLLAVSARCSTARVHGRNRKQCLKVCQETGAEQADSLINQPMFTINGTQLHSAEPWDLLSQLQQLRHVGVQWLRICPKSLDNCEWLDALAAAIAIEQHEFAAPLPGRGDFWSRGGIAEGLCAD</sequence>
<dbReference type="KEGG" id="fes:HER31_11295"/>
<dbReference type="EMBL" id="CP051180">
    <property type="protein sequence ID" value="QIZ77415.1"/>
    <property type="molecule type" value="Genomic_DNA"/>
</dbReference>
<organism evidence="1 2">
    <name type="scientific">Ferrimonas lipolytica</name>
    <dbReference type="NCBI Taxonomy" id="2724191"/>
    <lineage>
        <taxon>Bacteria</taxon>
        <taxon>Pseudomonadati</taxon>
        <taxon>Pseudomonadota</taxon>
        <taxon>Gammaproteobacteria</taxon>
        <taxon>Alteromonadales</taxon>
        <taxon>Ferrimonadaceae</taxon>
        <taxon>Ferrimonas</taxon>
    </lineage>
</organism>
<accession>A0A6H1UE98</accession>
<evidence type="ECO:0000313" key="2">
    <source>
        <dbReference type="Proteomes" id="UP000501602"/>
    </source>
</evidence>